<dbReference type="InterPro" id="IPR011990">
    <property type="entry name" value="TPR-like_helical_dom_sf"/>
</dbReference>
<feature type="domain" description="FAD-dependent urate hydroxylase HpyO/Asp monooxygenase CreE-like FAD/NAD(P)-binding" evidence="1">
    <location>
        <begin position="21"/>
        <end position="179"/>
    </location>
</feature>
<accession>A0ABQ2N6L6</accession>
<sequence length="942" mass="100774">MSHGESPVPAVPAMSRRPLVAVVGAGAAGTLTALHLVRESGRRSTPVEIVLLDPADRWARGVAFGTPDEQHLLNVPAAGMSALPEDPSHFLHWLQGQQPDAHAFTFASRRTWGRYLDEQLTGALRDVLVETTVEHARTTVTAVRRDGARARLSLAGPPGGAQAGAAETLLADAVVVAAGLPATGDAWAPEALRDSPFFVADPWAPGALDPVRRDRTGPADVLLVGTGLTAVDVLLSLAGTRDGRHLQAISRSGALPACHADRLKPAVIPDISDWGATLTELRNRVRRHLDDARSASGDWRPGIDGLRFRVAELWQRLPEEDRHTFLTQDVAAWNRLRHRLPRGSHDRLDALVGSGEVTLIAATVQAVTPLPCGGLEVTTSDGTAREVGWVVNCTGPRSDVGELGNPLLDDLLRPRLDGALAVTSTAGMGLRTRDGRLVDGRGRSDAPLWALGALRRGELWESTAVPEIRQQALALAVSVLEDVAPLPRRLADGTWVPGHHPVARPRDPLGLPLSTTAEAAATFNAGLERLMRLQSGAEDLFAEAARLDPDFALAHAALALLGHEAGAATDVTAALAAARRAAKQNADDRERSLVSVVGLRVREPRRAGADALRRHVAAYPRDVLAVSAAVPTIAFSGVIDVQQDVWALVENLAPAYGDHWWFISLLAFVRQDQARYDEAALLAESALSCEPASGHAVHALTHVHYETGQHETGRAWLDHWIDASGRSASHRAHFAWHAALHDLALGDLAAVEARFARQLADVTGVRGLVDTASLLWRWRVATTEWEPERGAPPAAGSVLAAVDHDLLGSPSTPFIALHAAVAHAANQDPAALDALGARCRRSRDAATRSVVSPVCQGLADVLREEWDPAIEHLAAALPDLATVGGSAAQREIVEETLLLALHRSGRVPQARELLEDRVTRRHSPLDRRRLELLENEKAALPA</sequence>
<dbReference type="PANTHER" id="PTHR40254">
    <property type="entry name" value="BLR0577 PROTEIN"/>
    <property type="match status" value="1"/>
</dbReference>
<dbReference type="InterPro" id="IPR052189">
    <property type="entry name" value="L-asp_N-monooxygenase_NS-form"/>
</dbReference>
<dbReference type="SUPFAM" id="SSF48452">
    <property type="entry name" value="TPR-like"/>
    <property type="match status" value="1"/>
</dbReference>
<dbReference type="Pfam" id="PF13454">
    <property type="entry name" value="NAD_binding_9"/>
    <property type="match status" value="1"/>
</dbReference>
<dbReference type="Gene3D" id="1.25.40.10">
    <property type="entry name" value="Tetratricopeptide repeat domain"/>
    <property type="match status" value="1"/>
</dbReference>
<evidence type="ECO:0000313" key="3">
    <source>
        <dbReference type="Proteomes" id="UP000655410"/>
    </source>
</evidence>
<dbReference type="InterPro" id="IPR036188">
    <property type="entry name" value="FAD/NAD-bd_sf"/>
</dbReference>
<dbReference type="SUPFAM" id="SSF51905">
    <property type="entry name" value="FAD/NAD(P)-binding domain"/>
    <property type="match status" value="1"/>
</dbReference>
<evidence type="ECO:0000313" key="2">
    <source>
        <dbReference type="EMBL" id="GGO84310.1"/>
    </source>
</evidence>
<dbReference type="Proteomes" id="UP000655410">
    <property type="component" value="Unassembled WGS sequence"/>
</dbReference>
<comment type="caution">
    <text evidence="2">The sequence shown here is derived from an EMBL/GenBank/DDBJ whole genome shotgun (WGS) entry which is preliminary data.</text>
</comment>
<organism evidence="2 3">
    <name type="scientific">Nocardioides phosphati</name>
    <dbReference type="NCBI Taxonomy" id="1867775"/>
    <lineage>
        <taxon>Bacteria</taxon>
        <taxon>Bacillati</taxon>
        <taxon>Actinomycetota</taxon>
        <taxon>Actinomycetes</taxon>
        <taxon>Propionibacteriales</taxon>
        <taxon>Nocardioidaceae</taxon>
        <taxon>Nocardioides</taxon>
    </lineage>
</organism>
<reference evidence="3" key="1">
    <citation type="journal article" date="2019" name="Int. J. Syst. Evol. Microbiol.">
        <title>The Global Catalogue of Microorganisms (GCM) 10K type strain sequencing project: providing services to taxonomists for standard genome sequencing and annotation.</title>
        <authorList>
            <consortium name="The Broad Institute Genomics Platform"/>
            <consortium name="The Broad Institute Genome Sequencing Center for Infectious Disease"/>
            <person name="Wu L."/>
            <person name="Ma J."/>
        </authorList>
    </citation>
    <scope>NUCLEOTIDE SEQUENCE [LARGE SCALE GENOMIC DNA]</scope>
    <source>
        <strain evidence="3">CGMCC 4.7371</strain>
    </source>
</reference>
<dbReference type="InterPro" id="IPR038732">
    <property type="entry name" value="HpyO/CreE_NAD-binding"/>
</dbReference>
<dbReference type="Gene3D" id="3.50.50.60">
    <property type="entry name" value="FAD/NAD(P)-binding domain"/>
    <property type="match status" value="1"/>
</dbReference>
<gene>
    <name evidence="2" type="ORF">GCM10011584_01550</name>
</gene>
<protein>
    <recommendedName>
        <fullName evidence="1">FAD-dependent urate hydroxylase HpyO/Asp monooxygenase CreE-like FAD/NAD(P)-binding domain-containing protein</fullName>
    </recommendedName>
</protein>
<name>A0ABQ2N6L6_9ACTN</name>
<proteinExistence type="predicted"/>
<evidence type="ECO:0000259" key="1">
    <source>
        <dbReference type="Pfam" id="PF13454"/>
    </source>
</evidence>
<dbReference type="EMBL" id="BMNI01000001">
    <property type="protein sequence ID" value="GGO84310.1"/>
    <property type="molecule type" value="Genomic_DNA"/>
</dbReference>
<dbReference type="PANTHER" id="PTHR40254:SF1">
    <property type="entry name" value="BLR0577 PROTEIN"/>
    <property type="match status" value="1"/>
</dbReference>
<keyword evidence="3" id="KW-1185">Reference proteome</keyword>